<feature type="domain" description="Prephenate/arogenate dehydrogenase" evidence="8">
    <location>
        <begin position="9"/>
        <end position="290"/>
    </location>
</feature>
<dbReference type="InterPro" id="IPR036291">
    <property type="entry name" value="NAD(P)-bd_dom_sf"/>
</dbReference>
<dbReference type="PROSITE" id="PS51671">
    <property type="entry name" value="ACT"/>
    <property type="match status" value="1"/>
</dbReference>
<dbReference type="Gene3D" id="3.30.70.260">
    <property type="match status" value="1"/>
</dbReference>
<dbReference type="PANTHER" id="PTHR21363">
    <property type="entry name" value="PREPHENATE DEHYDROGENASE"/>
    <property type="match status" value="1"/>
</dbReference>
<dbReference type="GO" id="GO:0004665">
    <property type="term" value="F:prephenate dehydrogenase (NADP+) activity"/>
    <property type="evidence" value="ECO:0007669"/>
    <property type="project" value="InterPro"/>
</dbReference>
<dbReference type="EMBL" id="CAESAJ010000095">
    <property type="protein sequence ID" value="CAB4340170.1"/>
    <property type="molecule type" value="Genomic_DNA"/>
</dbReference>
<evidence type="ECO:0000256" key="5">
    <source>
        <dbReference type="ARBA" id="ARBA00023002"/>
    </source>
</evidence>
<keyword evidence="4" id="KW-0057">Aromatic amino acid biosynthesis</keyword>
<dbReference type="GO" id="GO:0008977">
    <property type="term" value="F:prephenate dehydrogenase (NAD+) activity"/>
    <property type="evidence" value="ECO:0007669"/>
    <property type="project" value="UniProtKB-EC"/>
</dbReference>
<feature type="domain" description="ACT" evidence="9">
    <location>
        <begin position="295"/>
        <end position="362"/>
    </location>
</feature>
<dbReference type="InterPro" id="IPR050812">
    <property type="entry name" value="Preph/Arog_dehydrog"/>
</dbReference>
<evidence type="ECO:0000256" key="3">
    <source>
        <dbReference type="ARBA" id="ARBA00016891"/>
    </source>
</evidence>
<dbReference type="InterPro" id="IPR046825">
    <property type="entry name" value="PDH_C"/>
</dbReference>
<dbReference type="SUPFAM" id="SSF51735">
    <property type="entry name" value="NAD(P)-binding Rossmann-fold domains"/>
    <property type="match status" value="1"/>
</dbReference>
<dbReference type="AlphaFoldDB" id="A0A6J5ZI74"/>
<keyword evidence="4" id="KW-0028">Amino-acid biosynthesis</keyword>
<dbReference type="InterPro" id="IPR002912">
    <property type="entry name" value="ACT_dom"/>
</dbReference>
<dbReference type="NCBIfam" id="NF005112">
    <property type="entry name" value="PRK06545.2-4"/>
    <property type="match status" value="1"/>
</dbReference>
<evidence type="ECO:0000259" key="9">
    <source>
        <dbReference type="PROSITE" id="PS51671"/>
    </source>
</evidence>
<dbReference type="InterPro" id="IPR008927">
    <property type="entry name" value="6-PGluconate_DH-like_C_sf"/>
</dbReference>
<dbReference type="InterPro" id="IPR003099">
    <property type="entry name" value="Prephen_DH"/>
</dbReference>
<keyword evidence="5" id="KW-0560">Oxidoreductase</keyword>
<dbReference type="SUPFAM" id="SSF48179">
    <property type="entry name" value="6-phosphogluconate dehydrogenase C-terminal domain-like"/>
    <property type="match status" value="1"/>
</dbReference>
<dbReference type="NCBIfam" id="NF005111">
    <property type="entry name" value="PRK06545.2-3"/>
    <property type="match status" value="1"/>
</dbReference>
<evidence type="ECO:0000313" key="10">
    <source>
        <dbReference type="EMBL" id="CAB4340170.1"/>
    </source>
</evidence>
<sequence length="362" mass="37491">MTTHVKPAQSILVIGTGLIGTSIAMGLKAAGHIVYLSDVDAAAQETAVRKSAGLAWQADDKSISIDVVFVATPPSAAAAVMSQAAKQHLAAIVSDVSSVKSSVFSSLADVDATQLARIVGGHPMAGREVAGARAAQSNLFVDRPWVITRNDHTTDNAVAVIKDLVTQLGAVPLERSAQDHDRAVALVSHAPQIVASVLAGQLQHALDSDVALAGQGVRDTTRIASSDSALWSQILLGNAKEVASQISQISMRLDQVAKALQTGSNVVVLQALTDGVAGRDRLPGKHGAAKTDSALVEVRLEDKPGELARLFAAAAAADVNLEDVRIDHSLGRMTGLVELTVSTAKAQALESALELAEFVVVN</sequence>
<name>A0A6J5ZI74_9ZZZZ</name>
<dbReference type="GO" id="GO:0006571">
    <property type="term" value="P:tyrosine biosynthetic process"/>
    <property type="evidence" value="ECO:0007669"/>
    <property type="project" value="UniProtKB-UniPathway"/>
</dbReference>
<protein>
    <recommendedName>
        <fullName evidence="3">Prephenate dehydrogenase</fullName>
        <ecNumber evidence="2">1.3.1.12</ecNumber>
    </recommendedName>
</protein>
<evidence type="ECO:0000256" key="1">
    <source>
        <dbReference type="ARBA" id="ARBA00005067"/>
    </source>
</evidence>
<evidence type="ECO:0000256" key="4">
    <source>
        <dbReference type="ARBA" id="ARBA00022498"/>
    </source>
</evidence>
<accession>A0A6J5ZI74</accession>
<proteinExistence type="predicted"/>
<dbReference type="Gene3D" id="1.10.3660.10">
    <property type="entry name" value="6-phosphogluconate dehydrogenase C-terminal like domain"/>
    <property type="match status" value="1"/>
</dbReference>
<reference evidence="10" key="1">
    <citation type="submission" date="2020-05" db="EMBL/GenBank/DDBJ databases">
        <authorList>
            <person name="Chiriac C."/>
            <person name="Salcher M."/>
            <person name="Ghai R."/>
            <person name="Kavagutti S V."/>
        </authorList>
    </citation>
    <scope>NUCLEOTIDE SEQUENCE</scope>
</reference>
<comment type="pathway">
    <text evidence="1">Amino-acid biosynthesis; L-tyrosine biosynthesis; (4-hydroxyphenyl)pyruvate from prephenate (NAD(+) route): step 1/1.</text>
</comment>
<dbReference type="PROSITE" id="PS51176">
    <property type="entry name" value="PDH_ADH"/>
    <property type="match status" value="1"/>
</dbReference>
<dbReference type="UniPathway" id="UPA00122">
    <property type="reaction ID" value="UER00961"/>
</dbReference>
<keyword evidence="4" id="KW-0827">Tyrosine biosynthesis</keyword>
<dbReference type="EC" id="1.3.1.12" evidence="2"/>
<dbReference type="Gene3D" id="3.40.50.720">
    <property type="entry name" value="NAD(P)-binding Rossmann-like Domain"/>
    <property type="match status" value="1"/>
</dbReference>
<dbReference type="Pfam" id="PF02153">
    <property type="entry name" value="PDH_N"/>
    <property type="match status" value="1"/>
</dbReference>
<evidence type="ECO:0000259" key="8">
    <source>
        <dbReference type="PROSITE" id="PS51176"/>
    </source>
</evidence>
<evidence type="ECO:0000256" key="6">
    <source>
        <dbReference type="ARBA" id="ARBA00023027"/>
    </source>
</evidence>
<evidence type="ECO:0000256" key="7">
    <source>
        <dbReference type="ARBA" id="ARBA00049260"/>
    </source>
</evidence>
<gene>
    <name evidence="10" type="ORF">UFOPK3770_00889</name>
</gene>
<keyword evidence="6" id="KW-0520">NAD</keyword>
<dbReference type="PANTHER" id="PTHR21363:SF0">
    <property type="entry name" value="PREPHENATE DEHYDROGENASE [NADP(+)]"/>
    <property type="match status" value="1"/>
</dbReference>
<dbReference type="GO" id="GO:0070403">
    <property type="term" value="F:NAD+ binding"/>
    <property type="evidence" value="ECO:0007669"/>
    <property type="project" value="InterPro"/>
</dbReference>
<dbReference type="Pfam" id="PF20463">
    <property type="entry name" value="PDH_C"/>
    <property type="match status" value="1"/>
</dbReference>
<organism evidence="10">
    <name type="scientific">freshwater metagenome</name>
    <dbReference type="NCBI Taxonomy" id="449393"/>
    <lineage>
        <taxon>unclassified sequences</taxon>
        <taxon>metagenomes</taxon>
        <taxon>ecological metagenomes</taxon>
    </lineage>
</organism>
<evidence type="ECO:0000256" key="2">
    <source>
        <dbReference type="ARBA" id="ARBA00012068"/>
    </source>
</evidence>
<dbReference type="InterPro" id="IPR046826">
    <property type="entry name" value="PDH_N"/>
</dbReference>
<comment type="catalytic activity">
    <reaction evidence="7">
        <text>prephenate + NAD(+) = 3-(4-hydroxyphenyl)pyruvate + CO2 + NADH</text>
        <dbReference type="Rhea" id="RHEA:13869"/>
        <dbReference type="ChEBI" id="CHEBI:16526"/>
        <dbReference type="ChEBI" id="CHEBI:29934"/>
        <dbReference type="ChEBI" id="CHEBI:36242"/>
        <dbReference type="ChEBI" id="CHEBI:57540"/>
        <dbReference type="ChEBI" id="CHEBI:57945"/>
        <dbReference type="EC" id="1.3.1.12"/>
    </reaction>
</comment>